<proteinExistence type="predicted"/>
<keyword evidence="1" id="KW-0732">Signal</keyword>
<dbReference type="EMBL" id="BAAAMQ010000005">
    <property type="protein sequence ID" value="GAA2096441.1"/>
    <property type="molecule type" value="Genomic_DNA"/>
</dbReference>
<dbReference type="Gene3D" id="1.50.10.20">
    <property type="match status" value="1"/>
</dbReference>
<keyword evidence="3" id="KW-1185">Reference proteome</keyword>
<accession>A0ABN2WS47</accession>
<reference evidence="2 3" key="1">
    <citation type="journal article" date="2019" name="Int. J. Syst. Evol. Microbiol.">
        <title>The Global Catalogue of Microorganisms (GCM) 10K type strain sequencing project: providing services to taxonomists for standard genome sequencing and annotation.</title>
        <authorList>
            <consortium name="The Broad Institute Genomics Platform"/>
            <consortium name="The Broad Institute Genome Sequencing Center for Infectious Disease"/>
            <person name="Wu L."/>
            <person name="Ma J."/>
        </authorList>
    </citation>
    <scope>NUCLEOTIDE SEQUENCE [LARGE SCALE GENOMIC DNA]</scope>
    <source>
        <strain evidence="2 3">JCM 13813</strain>
    </source>
</reference>
<organism evidence="2 3">
    <name type="scientific">Nocardioides furvisabuli</name>
    <dbReference type="NCBI Taxonomy" id="375542"/>
    <lineage>
        <taxon>Bacteria</taxon>
        <taxon>Bacillati</taxon>
        <taxon>Actinomycetota</taxon>
        <taxon>Actinomycetes</taxon>
        <taxon>Propionibacteriales</taxon>
        <taxon>Nocardioidaceae</taxon>
        <taxon>Nocardioides</taxon>
    </lineage>
</organism>
<dbReference type="InterPro" id="IPR008930">
    <property type="entry name" value="Terpenoid_cyclase/PrenylTrfase"/>
</dbReference>
<dbReference type="SUPFAM" id="SSF48239">
    <property type="entry name" value="Terpenoid cyclases/Protein prenyltransferases"/>
    <property type="match status" value="1"/>
</dbReference>
<sequence>MKLTSSSVLRRAGALVVATAITSTALLAGTAPAQAHPAGTRALDAGGAWLAAQLEEGLLIGEYGPEYGPSIDAGLALSEAGNATGLSAVDTALRGAITSYITGEAYGDVGSTYAGATAKAATFATVAGSDPESYGGVDLVSRLEDVVSTTAPTTGRIEDVSDYGDYANVISQSFAARALTTVGSDLADEATAFLLDQQCGAGYFRFGLTTNKTSPQQGCVAGAAGSAADLDATSITVINLLSTPGASPDAIAAARSGAAWLETQQAADGSFGAGSDDGVNANTTGLAGWAMGEAGKASAATAAAGWLRGVQVADLAPCATTLAADNGAIAPSPTDLAAIRTAGGIPVEKRFTYAFATAQALPALGNVPTGAAVTLSAPATAVEKSTVTVTVTGLGAGEPGCVTFGSEAMKVTGTGSPVPVTFALPAGAATHTFRVATLTGSTTATTVATPTPVTPPAPVEPTVGDLAVAKVVKVGRKNTLKLAIDCDSTVDCVGKVKVRTVGKIVRPHGRKKVLLVAKSAYSVDAGDTAKLTLTLTKPARRVVGAKRIRVVAVQSADDADPARTKFWLRRK</sequence>
<evidence type="ECO:0000313" key="3">
    <source>
        <dbReference type="Proteomes" id="UP001501161"/>
    </source>
</evidence>
<dbReference type="Proteomes" id="UP001501161">
    <property type="component" value="Unassembled WGS sequence"/>
</dbReference>
<name>A0ABN2WS47_9ACTN</name>
<feature type="signal peptide" evidence="1">
    <location>
        <begin position="1"/>
        <end position="35"/>
    </location>
</feature>
<evidence type="ECO:0000313" key="2">
    <source>
        <dbReference type="EMBL" id="GAA2096441.1"/>
    </source>
</evidence>
<evidence type="ECO:0008006" key="4">
    <source>
        <dbReference type="Google" id="ProtNLM"/>
    </source>
</evidence>
<dbReference type="RefSeq" id="WP_231249754.1">
    <property type="nucleotide sequence ID" value="NZ_BAAAMQ010000005.1"/>
</dbReference>
<gene>
    <name evidence="2" type="ORF">GCM10009726_04350</name>
</gene>
<evidence type="ECO:0000256" key="1">
    <source>
        <dbReference type="SAM" id="SignalP"/>
    </source>
</evidence>
<comment type="caution">
    <text evidence="2">The sequence shown here is derived from an EMBL/GenBank/DDBJ whole genome shotgun (WGS) entry which is preliminary data.</text>
</comment>
<protein>
    <recommendedName>
        <fullName evidence="4">Terpene cyclase/mutase family protein</fullName>
    </recommendedName>
</protein>
<feature type="chain" id="PRO_5047357491" description="Terpene cyclase/mutase family protein" evidence="1">
    <location>
        <begin position="36"/>
        <end position="571"/>
    </location>
</feature>